<dbReference type="Pfam" id="PF07177">
    <property type="entry name" value="Neuralized"/>
    <property type="match status" value="1"/>
</dbReference>
<proteinExistence type="predicted"/>
<dbReference type="InterPro" id="IPR043136">
    <property type="entry name" value="B30.2/SPRY_sf"/>
</dbReference>
<keyword evidence="3" id="KW-1185">Reference proteome</keyword>
<evidence type="ECO:0000313" key="3">
    <source>
        <dbReference type="Proteomes" id="UP001642484"/>
    </source>
</evidence>
<evidence type="ECO:0000313" key="2">
    <source>
        <dbReference type="EMBL" id="CAK9035329.1"/>
    </source>
</evidence>
<feature type="domain" description="NHR" evidence="1">
    <location>
        <begin position="117"/>
        <end position="291"/>
    </location>
</feature>
<accession>A0ABP0L9Q2</accession>
<dbReference type="Proteomes" id="UP001642484">
    <property type="component" value="Unassembled WGS sequence"/>
</dbReference>
<dbReference type="Gene3D" id="2.60.120.920">
    <property type="match status" value="1"/>
</dbReference>
<comment type="caution">
    <text evidence="2">The sequence shown here is derived from an EMBL/GenBank/DDBJ whole genome shotgun (WGS) entry which is preliminary data.</text>
</comment>
<organism evidence="2 3">
    <name type="scientific">Durusdinium trenchii</name>
    <dbReference type="NCBI Taxonomy" id="1381693"/>
    <lineage>
        <taxon>Eukaryota</taxon>
        <taxon>Sar</taxon>
        <taxon>Alveolata</taxon>
        <taxon>Dinophyceae</taxon>
        <taxon>Suessiales</taxon>
        <taxon>Symbiodiniaceae</taxon>
        <taxon>Durusdinium</taxon>
    </lineage>
</organism>
<reference evidence="2 3" key="1">
    <citation type="submission" date="2024-02" db="EMBL/GenBank/DDBJ databases">
        <authorList>
            <person name="Chen Y."/>
            <person name="Shah S."/>
            <person name="Dougan E. K."/>
            <person name="Thang M."/>
            <person name="Chan C."/>
        </authorList>
    </citation>
    <scope>NUCLEOTIDE SEQUENCE [LARGE SCALE GENOMIC DNA]</scope>
</reference>
<dbReference type="InterPro" id="IPR006573">
    <property type="entry name" value="NHR_dom"/>
</dbReference>
<name>A0ABP0L9Q2_9DINO</name>
<protein>
    <recommendedName>
        <fullName evidence="1">NHR domain-containing protein</fullName>
    </recommendedName>
</protein>
<dbReference type="EMBL" id="CAXAMN010011447">
    <property type="protein sequence ID" value="CAK9035329.1"/>
    <property type="molecule type" value="Genomic_DNA"/>
</dbReference>
<sequence>MSCLLGNTWSSVLTFAATLETQHLLAAVSHGFALAVRAPVVWEGHDVSFQEKHFNGLNRRGWCRALALLPCLVRARSLRLSSFRDSNLQLFAASTLQRASREFCSQVVVLPYSFCKEHCGEHIDLPSPRHLGAQRRTDARKKGGGLLLGTGPLQWDEENSRSFAVRLEVLSPGERLDIGVTAQAPFAHFASEATGRRRPQVAFAEDLLSSWVVESSGLLVGSHAGLRIRDERWNARSLCAGDLVRLTVMMNGELHLSVNGDSVAMWRAQIPCRIPIFPVVDLFEGAPQIRLEPLNFDGK</sequence>
<evidence type="ECO:0000259" key="1">
    <source>
        <dbReference type="Pfam" id="PF07177"/>
    </source>
</evidence>
<gene>
    <name evidence="2" type="ORF">CCMP2556_LOCUS19860</name>
</gene>